<keyword evidence="2" id="KW-1185">Reference proteome</keyword>
<sequence length="72" mass="8267">MRFVDFIRQQGYKRYTGTVSSSVYAYFRCENPGRAQWWFKPGSFQCAGCKAQCETDSPEGFQTFLTQDATDA</sequence>
<gene>
    <name evidence="1" type="ORF">SAMN04488503_1139</name>
</gene>
<accession>A0A238Z1E7</accession>
<evidence type="ECO:0000313" key="1">
    <source>
        <dbReference type="EMBL" id="SNR76768.1"/>
    </source>
</evidence>
<protein>
    <submittedName>
        <fullName evidence="1">Uncharacterized protein</fullName>
    </submittedName>
</protein>
<dbReference type="EMBL" id="FZOC01000002">
    <property type="protein sequence ID" value="SNR76768.1"/>
    <property type="molecule type" value="Genomic_DNA"/>
</dbReference>
<proteinExistence type="predicted"/>
<evidence type="ECO:0000313" key="2">
    <source>
        <dbReference type="Proteomes" id="UP000198324"/>
    </source>
</evidence>
<reference evidence="1 2" key="1">
    <citation type="submission" date="2017-06" db="EMBL/GenBank/DDBJ databases">
        <authorList>
            <person name="Kim H.J."/>
            <person name="Triplett B.A."/>
        </authorList>
    </citation>
    <scope>NUCLEOTIDE SEQUENCE [LARGE SCALE GENOMIC DNA]</scope>
    <source>
        <strain evidence="1 2">DSM 13116</strain>
    </source>
</reference>
<dbReference type="OrthoDB" id="5459177at2"/>
<dbReference type="RefSeq" id="WP_089272615.1">
    <property type="nucleotide sequence ID" value="NZ_FZOC01000002.1"/>
</dbReference>
<name>A0A238Z1E7_9BACT</name>
<dbReference type="AlphaFoldDB" id="A0A238Z1E7"/>
<organism evidence="1 2">
    <name type="scientific">Humidesulfovibrio mexicanus</name>
    <dbReference type="NCBI Taxonomy" id="147047"/>
    <lineage>
        <taxon>Bacteria</taxon>
        <taxon>Pseudomonadati</taxon>
        <taxon>Thermodesulfobacteriota</taxon>
        <taxon>Desulfovibrionia</taxon>
        <taxon>Desulfovibrionales</taxon>
        <taxon>Desulfovibrionaceae</taxon>
        <taxon>Humidesulfovibrio</taxon>
    </lineage>
</organism>
<dbReference type="Proteomes" id="UP000198324">
    <property type="component" value="Unassembled WGS sequence"/>
</dbReference>